<dbReference type="EC" id="2.7.1.180" evidence="1 10"/>
<keyword evidence="14" id="KW-1185">Reference proteome</keyword>
<reference evidence="12" key="3">
    <citation type="submission" date="2018-03" db="EMBL/GenBank/DDBJ databases">
        <authorList>
            <person name="Jeon C.O."/>
        </authorList>
    </citation>
    <scope>NUCLEOTIDE SEQUENCE</scope>
    <source>
        <strain evidence="12">JCM 31126</strain>
    </source>
</reference>
<keyword evidence="5 10" id="KW-0479">Metal-binding</keyword>
<evidence type="ECO:0000313" key="13">
    <source>
        <dbReference type="EMBL" id="GMA72927.1"/>
    </source>
</evidence>
<dbReference type="GO" id="GO:0046872">
    <property type="term" value="F:metal ion binding"/>
    <property type="evidence" value="ECO:0007669"/>
    <property type="project" value="UniProtKB-UniRule"/>
</dbReference>
<dbReference type="Gene3D" id="3.10.520.10">
    <property type="entry name" value="ApbE-like domains"/>
    <property type="match status" value="1"/>
</dbReference>
<evidence type="ECO:0000256" key="3">
    <source>
        <dbReference type="ARBA" id="ARBA00022630"/>
    </source>
</evidence>
<evidence type="ECO:0000256" key="9">
    <source>
        <dbReference type="ARBA" id="ARBA00048540"/>
    </source>
</evidence>
<comment type="similarity">
    <text evidence="10">Belongs to the ApbE family.</text>
</comment>
<reference evidence="13" key="4">
    <citation type="submission" date="2023-02" db="EMBL/GenBank/DDBJ databases">
        <authorList>
            <person name="Sun Q."/>
            <person name="Mori K."/>
        </authorList>
    </citation>
    <scope>NUCLEOTIDE SEQUENCE</scope>
    <source>
        <strain evidence="13">NBRC 114545</strain>
    </source>
</reference>
<gene>
    <name evidence="12" type="ORF">C7K38_03335</name>
    <name evidence="13" type="ORF">GCM10025885_19760</name>
</gene>
<dbReference type="InterPro" id="IPR003374">
    <property type="entry name" value="ApbE-like_sf"/>
</dbReference>
<evidence type="ECO:0000313" key="15">
    <source>
        <dbReference type="Proteomes" id="UP001157039"/>
    </source>
</evidence>
<dbReference type="PANTHER" id="PTHR30040">
    <property type="entry name" value="THIAMINE BIOSYNTHESIS LIPOPROTEIN APBE"/>
    <property type="match status" value="1"/>
</dbReference>
<evidence type="ECO:0000256" key="1">
    <source>
        <dbReference type="ARBA" id="ARBA00011955"/>
    </source>
</evidence>
<dbReference type="Proteomes" id="UP001157039">
    <property type="component" value="Unassembled WGS sequence"/>
</dbReference>
<evidence type="ECO:0000256" key="10">
    <source>
        <dbReference type="PIRNR" id="PIRNR006268"/>
    </source>
</evidence>
<evidence type="ECO:0000256" key="8">
    <source>
        <dbReference type="ARBA" id="ARBA00031306"/>
    </source>
</evidence>
<dbReference type="EMBL" id="BSUW01000001">
    <property type="protein sequence ID" value="GMA72927.1"/>
    <property type="molecule type" value="Genomic_DNA"/>
</dbReference>
<comment type="catalytic activity">
    <reaction evidence="9 10">
        <text>L-threonyl-[protein] + FAD = FMN-L-threonyl-[protein] + AMP + H(+)</text>
        <dbReference type="Rhea" id="RHEA:36847"/>
        <dbReference type="Rhea" id="RHEA-COMP:11060"/>
        <dbReference type="Rhea" id="RHEA-COMP:11061"/>
        <dbReference type="ChEBI" id="CHEBI:15378"/>
        <dbReference type="ChEBI" id="CHEBI:30013"/>
        <dbReference type="ChEBI" id="CHEBI:57692"/>
        <dbReference type="ChEBI" id="CHEBI:74257"/>
        <dbReference type="ChEBI" id="CHEBI:456215"/>
        <dbReference type="EC" id="2.7.1.180"/>
    </reaction>
</comment>
<evidence type="ECO:0000256" key="4">
    <source>
        <dbReference type="ARBA" id="ARBA00022679"/>
    </source>
</evidence>
<reference evidence="12 14" key="1">
    <citation type="journal article" date="2012" name="Int. J. Syst. Evol. Microbiol.">
        <title>Characterization of Tetragenococcus strains from sugar thick juice reveals a novel species, Tetragenococcus osmophilus sp. nov., and divides Tetragenococcus halophilus into two subspecies, T. halophilus subsp. halophilus subsp. nov. and T. halophilus subsp. flandriensis subsp. nov.</title>
        <authorList>
            <person name="Juste A."/>
            <person name="Van Trappen S."/>
            <person name="Verreth C."/>
            <person name="Cleenwerck I."/>
            <person name="De Vos P."/>
            <person name="Lievens B."/>
            <person name="Willems K.A."/>
        </authorList>
    </citation>
    <scope>NUCLEOTIDE SEQUENCE [LARGE SCALE GENOMIC DNA]</scope>
    <source>
        <strain evidence="12 14">JCM 31126</strain>
    </source>
</reference>
<name>A0AA38CZS3_9ENTE</name>
<evidence type="ECO:0000256" key="7">
    <source>
        <dbReference type="ARBA" id="ARBA00022842"/>
    </source>
</evidence>
<reference evidence="13 15" key="2">
    <citation type="journal article" date="2014" name="Int. J. Syst. Evol. Microbiol.">
        <title>Complete genome sequence of Corynebacterium casei LMG S-19264T (=DSM 44701T), isolated from a smear-ripened cheese.</title>
        <authorList>
            <consortium name="US DOE Joint Genome Institute (JGI-PGF)"/>
            <person name="Walter F."/>
            <person name="Albersmeier A."/>
            <person name="Kalinowski J."/>
            <person name="Ruckert C."/>
        </authorList>
    </citation>
    <scope>NUCLEOTIDE SEQUENCE [LARGE SCALE GENOMIC DNA]</scope>
    <source>
        <strain evidence="13 15">NBRC 114545</strain>
    </source>
</reference>
<dbReference type="Pfam" id="PF02424">
    <property type="entry name" value="ApbE"/>
    <property type="match status" value="1"/>
</dbReference>
<keyword evidence="7 10" id="KW-0460">Magnesium</keyword>
<dbReference type="KEGG" id="too:C7K38_03335"/>
<dbReference type="InterPro" id="IPR024932">
    <property type="entry name" value="ApbE"/>
</dbReference>
<evidence type="ECO:0000256" key="5">
    <source>
        <dbReference type="ARBA" id="ARBA00022723"/>
    </source>
</evidence>
<evidence type="ECO:0000256" key="6">
    <source>
        <dbReference type="ARBA" id="ARBA00022827"/>
    </source>
</evidence>
<evidence type="ECO:0000256" key="2">
    <source>
        <dbReference type="ARBA" id="ARBA00016337"/>
    </source>
</evidence>
<dbReference type="RefSeq" id="WP_123934649.1">
    <property type="nucleotide sequence ID" value="NZ_BSUW01000001.1"/>
</dbReference>
<keyword evidence="4 10" id="KW-0808">Transferase</keyword>
<dbReference type="EMBL" id="CP027783">
    <property type="protein sequence ID" value="AYW47489.1"/>
    <property type="molecule type" value="Genomic_DNA"/>
</dbReference>
<evidence type="ECO:0000313" key="12">
    <source>
        <dbReference type="EMBL" id="AYW47489.1"/>
    </source>
</evidence>
<protein>
    <recommendedName>
        <fullName evidence="2 10">FAD:protein FMN transferase</fullName>
        <ecNumber evidence="1 10">2.7.1.180</ecNumber>
    </recommendedName>
    <alternativeName>
        <fullName evidence="8 10">Flavin transferase</fullName>
    </alternativeName>
</protein>
<evidence type="ECO:0000256" key="11">
    <source>
        <dbReference type="PIRSR" id="PIRSR006268-2"/>
    </source>
</evidence>
<sequence length="310" mass="34882">MMEENRTCYLMGTVIKLWIQHDQKDELLPEAERRLTDYEKRFSANDDASELMVVNHQAGVAPVQVDKDLFELIQLGKKHSLPKTSFLNIAIGPLIQAWHIGFDDASRPSDQVIQLLLQRINPQDIYMNEENETVFLKKKGMSLDLGAIAKGYFADQLLTYFKENHVSSALIDLGGNVLTYGDASKHEDGFWRIGIQSPFSQRGELAAVLKVKNQSVVTSGIYERTNRLNGKTFHHIFDQETGFPLETNVASVTIVSEKSVDGEIWTTRLFGKSAEEIIDLLNDMDEIEGAVITQDGEFLRSKALASQMIS</sequence>
<comment type="cofactor">
    <cofactor evidence="11">
        <name>Mg(2+)</name>
        <dbReference type="ChEBI" id="CHEBI:18420"/>
    </cofactor>
    <cofactor evidence="11">
        <name>Mn(2+)</name>
        <dbReference type="ChEBI" id="CHEBI:29035"/>
    </cofactor>
    <text evidence="11">Magnesium. Can also use manganese.</text>
</comment>
<keyword evidence="3 10" id="KW-0285">Flavoprotein</keyword>
<keyword evidence="6 10" id="KW-0274">FAD</keyword>
<feature type="binding site" evidence="11">
    <location>
        <position position="147"/>
    </location>
    <ligand>
        <name>Mg(2+)</name>
        <dbReference type="ChEBI" id="CHEBI:18420"/>
    </ligand>
</feature>
<dbReference type="AlphaFoldDB" id="A0AA38CZS3"/>
<organism evidence="13 15">
    <name type="scientific">Tetragenococcus osmophilus</name>
    <dbReference type="NCBI Taxonomy" id="526944"/>
    <lineage>
        <taxon>Bacteria</taxon>
        <taxon>Bacillati</taxon>
        <taxon>Bacillota</taxon>
        <taxon>Bacilli</taxon>
        <taxon>Lactobacillales</taxon>
        <taxon>Enterococcaceae</taxon>
        <taxon>Tetragenococcus</taxon>
    </lineage>
</organism>
<proteinExistence type="inferred from homology"/>
<feature type="binding site" evidence="11">
    <location>
        <position position="267"/>
    </location>
    <ligand>
        <name>Mg(2+)</name>
        <dbReference type="ChEBI" id="CHEBI:18420"/>
    </ligand>
</feature>
<dbReference type="GO" id="GO:0016740">
    <property type="term" value="F:transferase activity"/>
    <property type="evidence" value="ECO:0007669"/>
    <property type="project" value="UniProtKB-UniRule"/>
</dbReference>
<accession>A0AA38CZS3</accession>
<dbReference type="SUPFAM" id="SSF143631">
    <property type="entry name" value="ApbE-like"/>
    <property type="match status" value="1"/>
</dbReference>
<dbReference type="PIRSF" id="PIRSF006268">
    <property type="entry name" value="ApbE"/>
    <property type="match status" value="1"/>
</dbReference>
<dbReference type="Proteomes" id="UP000268310">
    <property type="component" value="Chromosome"/>
</dbReference>
<dbReference type="PANTHER" id="PTHR30040:SF2">
    <property type="entry name" value="FAD:PROTEIN FMN TRANSFERASE"/>
    <property type="match status" value="1"/>
</dbReference>
<evidence type="ECO:0000313" key="14">
    <source>
        <dbReference type="Proteomes" id="UP000268310"/>
    </source>
</evidence>